<reference evidence="1" key="2">
    <citation type="submission" date="2021-09" db="EMBL/GenBank/DDBJ databases">
        <authorList>
            <person name="Jia N."/>
            <person name="Wang J."/>
            <person name="Shi W."/>
            <person name="Du L."/>
            <person name="Sun Y."/>
            <person name="Zhan W."/>
            <person name="Jiang J."/>
            <person name="Wang Q."/>
            <person name="Zhang B."/>
            <person name="Ji P."/>
            <person name="Sakyi L.B."/>
            <person name="Cui X."/>
            <person name="Yuan T."/>
            <person name="Jiang B."/>
            <person name="Yang W."/>
            <person name="Lam T.T.-Y."/>
            <person name="Chang Q."/>
            <person name="Ding S."/>
            <person name="Wang X."/>
            <person name="Zhu J."/>
            <person name="Ruan X."/>
            <person name="Zhao L."/>
            <person name="Wei J."/>
            <person name="Que T."/>
            <person name="Du C."/>
            <person name="Cheng J."/>
            <person name="Dai P."/>
            <person name="Han X."/>
            <person name="Huang E."/>
            <person name="Gao Y."/>
            <person name="Liu J."/>
            <person name="Shao H."/>
            <person name="Ye R."/>
            <person name="Li L."/>
            <person name="Wei W."/>
            <person name="Wang X."/>
            <person name="Wang C."/>
            <person name="Huo Q."/>
            <person name="Li W."/>
            <person name="Guo W."/>
            <person name="Chen H."/>
            <person name="Chen S."/>
            <person name="Zhou L."/>
            <person name="Zhou L."/>
            <person name="Ni X."/>
            <person name="Tian J."/>
            <person name="Zhou Y."/>
            <person name="Sheng Y."/>
            <person name="Liu T."/>
            <person name="Pan Y."/>
            <person name="Xia L."/>
            <person name="Li J."/>
            <person name="Zhao F."/>
            <person name="Cao W."/>
        </authorList>
    </citation>
    <scope>NUCLEOTIDE SEQUENCE</scope>
    <source>
        <strain evidence="1">Rsan-2018</strain>
        <tissue evidence="1">Larvae</tissue>
    </source>
</reference>
<keyword evidence="2" id="KW-1185">Reference proteome</keyword>
<gene>
    <name evidence="1" type="ORF">HPB52_012581</name>
</gene>
<reference evidence="1" key="1">
    <citation type="journal article" date="2020" name="Cell">
        <title>Large-Scale Comparative Analyses of Tick Genomes Elucidate Their Genetic Diversity and Vector Capacities.</title>
        <authorList>
            <consortium name="Tick Genome and Microbiome Consortium (TIGMIC)"/>
            <person name="Jia N."/>
            <person name="Wang J."/>
            <person name="Shi W."/>
            <person name="Du L."/>
            <person name="Sun Y."/>
            <person name="Zhan W."/>
            <person name="Jiang J.F."/>
            <person name="Wang Q."/>
            <person name="Zhang B."/>
            <person name="Ji P."/>
            <person name="Bell-Sakyi L."/>
            <person name="Cui X.M."/>
            <person name="Yuan T.T."/>
            <person name="Jiang B.G."/>
            <person name="Yang W.F."/>
            <person name="Lam T.T."/>
            <person name="Chang Q.C."/>
            <person name="Ding S.J."/>
            <person name="Wang X.J."/>
            <person name="Zhu J.G."/>
            <person name="Ruan X.D."/>
            <person name="Zhao L."/>
            <person name="Wei J.T."/>
            <person name="Ye R.Z."/>
            <person name="Que T.C."/>
            <person name="Du C.H."/>
            <person name="Zhou Y.H."/>
            <person name="Cheng J.X."/>
            <person name="Dai P.F."/>
            <person name="Guo W.B."/>
            <person name="Han X.H."/>
            <person name="Huang E.J."/>
            <person name="Li L.F."/>
            <person name="Wei W."/>
            <person name="Gao Y.C."/>
            <person name="Liu J.Z."/>
            <person name="Shao H.Z."/>
            <person name="Wang X."/>
            <person name="Wang C.C."/>
            <person name="Yang T.C."/>
            <person name="Huo Q.B."/>
            <person name="Li W."/>
            <person name="Chen H.Y."/>
            <person name="Chen S.E."/>
            <person name="Zhou L.G."/>
            <person name="Ni X.B."/>
            <person name="Tian J.H."/>
            <person name="Sheng Y."/>
            <person name="Liu T."/>
            <person name="Pan Y.S."/>
            <person name="Xia L.Y."/>
            <person name="Li J."/>
            <person name="Zhao F."/>
            <person name="Cao W.C."/>
        </authorList>
    </citation>
    <scope>NUCLEOTIDE SEQUENCE</scope>
    <source>
        <strain evidence="1">Rsan-2018</strain>
    </source>
</reference>
<name>A0A9D4SQ54_RHISA</name>
<evidence type="ECO:0000313" key="1">
    <source>
        <dbReference type="EMBL" id="KAH7939426.1"/>
    </source>
</evidence>
<protein>
    <submittedName>
        <fullName evidence="1">Uncharacterized protein</fullName>
    </submittedName>
</protein>
<dbReference type="AlphaFoldDB" id="A0A9D4SQ54"/>
<dbReference type="EMBL" id="JABSTV010001254">
    <property type="protein sequence ID" value="KAH7939426.1"/>
    <property type="molecule type" value="Genomic_DNA"/>
</dbReference>
<comment type="caution">
    <text evidence="1">The sequence shown here is derived from an EMBL/GenBank/DDBJ whole genome shotgun (WGS) entry which is preliminary data.</text>
</comment>
<proteinExistence type="predicted"/>
<organism evidence="1 2">
    <name type="scientific">Rhipicephalus sanguineus</name>
    <name type="common">Brown dog tick</name>
    <name type="synonym">Ixodes sanguineus</name>
    <dbReference type="NCBI Taxonomy" id="34632"/>
    <lineage>
        <taxon>Eukaryota</taxon>
        <taxon>Metazoa</taxon>
        <taxon>Ecdysozoa</taxon>
        <taxon>Arthropoda</taxon>
        <taxon>Chelicerata</taxon>
        <taxon>Arachnida</taxon>
        <taxon>Acari</taxon>
        <taxon>Parasitiformes</taxon>
        <taxon>Ixodida</taxon>
        <taxon>Ixodoidea</taxon>
        <taxon>Ixodidae</taxon>
        <taxon>Rhipicephalinae</taxon>
        <taxon>Rhipicephalus</taxon>
        <taxon>Rhipicephalus</taxon>
    </lineage>
</organism>
<evidence type="ECO:0000313" key="2">
    <source>
        <dbReference type="Proteomes" id="UP000821837"/>
    </source>
</evidence>
<sequence>MQYLHAENGRVCEENLDAVRKYADAVMRRLRRHILVQGVAKADLESPDDDCSTWELHSGTISVQSETATTADPGR</sequence>
<dbReference type="Proteomes" id="UP000821837">
    <property type="component" value="Chromosome 8"/>
</dbReference>
<accession>A0A9D4SQ54</accession>